<dbReference type="EMBL" id="JBHTJH010000004">
    <property type="protein sequence ID" value="MFD0862091.1"/>
    <property type="molecule type" value="Genomic_DNA"/>
</dbReference>
<keyword evidence="2" id="KW-1185">Reference proteome</keyword>
<name>A0ABW3CWE3_9FLAO</name>
<dbReference type="PROSITE" id="PS51257">
    <property type="entry name" value="PROKAR_LIPOPROTEIN"/>
    <property type="match status" value="1"/>
</dbReference>
<accession>A0ABW3CWE3</accession>
<comment type="caution">
    <text evidence="1">The sequence shown here is derived from an EMBL/GenBank/DDBJ whole genome shotgun (WGS) entry which is preliminary data.</text>
</comment>
<dbReference type="Proteomes" id="UP001596978">
    <property type="component" value="Unassembled WGS sequence"/>
</dbReference>
<proteinExistence type="predicted"/>
<dbReference type="RefSeq" id="WP_386406348.1">
    <property type="nucleotide sequence ID" value="NZ_JBHTJH010000004.1"/>
</dbReference>
<organism evidence="1 2">
    <name type="scientific">Sungkyunkwania multivorans</name>
    <dbReference type="NCBI Taxonomy" id="1173618"/>
    <lineage>
        <taxon>Bacteria</taxon>
        <taxon>Pseudomonadati</taxon>
        <taxon>Bacteroidota</taxon>
        <taxon>Flavobacteriia</taxon>
        <taxon>Flavobacteriales</taxon>
        <taxon>Flavobacteriaceae</taxon>
        <taxon>Sungkyunkwania</taxon>
    </lineage>
</organism>
<evidence type="ECO:0008006" key="3">
    <source>
        <dbReference type="Google" id="ProtNLM"/>
    </source>
</evidence>
<evidence type="ECO:0000313" key="1">
    <source>
        <dbReference type="EMBL" id="MFD0862091.1"/>
    </source>
</evidence>
<sequence length="141" mass="16686">MMRTTRAYNIYFTMNMALFLMSCVNTRNTVIKNKTEDMSSGSRTVIISAPIVYKSAIRKHVTDDQFKEMYVRRSIQDYYIKFCESAVSRKQLEHHIRDKDGLIKAVRIEIEYRDGDWDICEKEDRSQGRVGTYVVVHRIME</sequence>
<gene>
    <name evidence="1" type="ORF">ACFQ1M_07715</name>
</gene>
<reference evidence="2" key="1">
    <citation type="journal article" date="2019" name="Int. J. Syst. Evol. Microbiol.">
        <title>The Global Catalogue of Microorganisms (GCM) 10K type strain sequencing project: providing services to taxonomists for standard genome sequencing and annotation.</title>
        <authorList>
            <consortium name="The Broad Institute Genomics Platform"/>
            <consortium name="The Broad Institute Genome Sequencing Center for Infectious Disease"/>
            <person name="Wu L."/>
            <person name="Ma J."/>
        </authorList>
    </citation>
    <scope>NUCLEOTIDE SEQUENCE [LARGE SCALE GENOMIC DNA]</scope>
    <source>
        <strain evidence="2">CCUG 62952</strain>
    </source>
</reference>
<protein>
    <recommendedName>
        <fullName evidence="3">Lipoprotein</fullName>
    </recommendedName>
</protein>
<evidence type="ECO:0000313" key="2">
    <source>
        <dbReference type="Proteomes" id="UP001596978"/>
    </source>
</evidence>